<feature type="transmembrane region" description="Helical" evidence="2">
    <location>
        <begin position="170"/>
        <end position="192"/>
    </location>
</feature>
<keyword evidence="2" id="KW-1133">Transmembrane helix</keyword>
<evidence type="ECO:0000256" key="1">
    <source>
        <dbReference type="SAM" id="MobiDB-lite"/>
    </source>
</evidence>
<keyword evidence="4" id="KW-1185">Reference proteome</keyword>
<name>A0A916YZJ9_9SPHN</name>
<sequence length="217" mass="24275">MNTRFFDWIWHVRDSIDLPAGQSHDEAMARLEPLFHERGTTYERFGNSLSFGKKGQPAQDKMSVYDRGELLVETHAGGSRLRYHLVSRAFLYCFLAPLLFLALAQVNNAISHYERAKAEAAGETETDKDKDEAIELPQSSIDKFLGAPTPEIPGEDKDEDKQIGPSPTPAYVFAGIFVVLFIAGRILEPYLVKRLFRRRLFGLDEDATPASATPTAA</sequence>
<proteinExistence type="predicted"/>
<keyword evidence="2" id="KW-0812">Transmembrane</keyword>
<dbReference type="RefSeq" id="WP_066771086.1">
    <property type="nucleotide sequence ID" value="NZ_BMIP01000003.1"/>
</dbReference>
<evidence type="ECO:0000256" key="2">
    <source>
        <dbReference type="SAM" id="Phobius"/>
    </source>
</evidence>
<evidence type="ECO:0000313" key="3">
    <source>
        <dbReference type="EMBL" id="GGD67364.1"/>
    </source>
</evidence>
<feature type="region of interest" description="Disordered" evidence="1">
    <location>
        <begin position="143"/>
        <end position="164"/>
    </location>
</feature>
<dbReference type="AlphaFoldDB" id="A0A916YZJ9"/>
<reference evidence="3" key="2">
    <citation type="submission" date="2020-09" db="EMBL/GenBank/DDBJ databases">
        <authorList>
            <person name="Sun Q."/>
            <person name="Zhou Y."/>
        </authorList>
    </citation>
    <scope>NUCLEOTIDE SEQUENCE</scope>
    <source>
        <strain evidence="3">CGMCC 1.15360</strain>
    </source>
</reference>
<feature type="transmembrane region" description="Helical" evidence="2">
    <location>
        <begin position="89"/>
        <end position="106"/>
    </location>
</feature>
<keyword evidence="2" id="KW-0472">Membrane</keyword>
<protein>
    <submittedName>
        <fullName evidence="3">Uncharacterized protein</fullName>
    </submittedName>
</protein>
<evidence type="ECO:0000313" key="4">
    <source>
        <dbReference type="Proteomes" id="UP000612349"/>
    </source>
</evidence>
<accession>A0A916YZJ9</accession>
<organism evidence="3 4">
    <name type="scientific">Croceicoccus mobilis</name>
    <dbReference type="NCBI Taxonomy" id="1703339"/>
    <lineage>
        <taxon>Bacteria</taxon>
        <taxon>Pseudomonadati</taxon>
        <taxon>Pseudomonadota</taxon>
        <taxon>Alphaproteobacteria</taxon>
        <taxon>Sphingomonadales</taxon>
        <taxon>Erythrobacteraceae</taxon>
        <taxon>Croceicoccus</taxon>
    </lineage>
</organism>
<reference evidence="3" key="1">
    <citation type="journal article" date="2014" name="Int. J. Syst. Evol. Microbiol.">
        <title>Complete genome sequence of Corynebacterium casei LMG S-19264T (=DSM 44701T), isolated from a smear-ripened cheese.</title>
        <authorList>
            <consortium name="US DOE Joint Genome Institute (JGI-PGF)"/>
            <person name="Walter F."/>
            <person name="Albersmeier A."/>
            <person name="Kalinowski J."/>
            <person name="Ruckert C."/>
        </authorList>
    </citation>
    <scope>NUCLEOTIDE SEQUENCE</scope>
    <source>
        <strain evidence="3">CGMCC 1.15360</strain>
    </source>
</reference>
<dbReference type="OrthoDB" id="7282338at2"/>
<gene>
    <name evidence="3" type="ORF">GCM10010990_16030</name>
</gene>
<dbReference type="EMBL" id="BMIP01000003">
    <property type="protein sequence ID" value="GGD67364.1"/>
    <property type="molecule type" value="Genomic_DNA"/>
</dbReference>
<dbReference type="Proteomes" id="UP000612349">
    <property type="component" value="Unassembled WGS sequence"/>
</dbReference>
<comment type="caution">
    <text evidence="3">The sequence shown here is derived from an EMBL/GenBank/DDBJ whole genome shotgun (WGS) entry which is preliminary data.</text>
</comment>